<feature type="region of interest" description="Disordered" evidence="1">
    <location>
        <begin position="88"/>
        <end position="110"/>
    </location>
</feature>
<keyword evidence="3" id="KW-1185">Reference proteome</keyword>
<proteinExistence type="predicted"/>
<protein>
    <submittedName>
        <fullName evidence="2">Uncharacterized protein</fullName>
    </submittedName>
</protein>
<name>A0A4Z2IFL5_9TELE</name>
<sequence>MNASKTEEVGATPLRPSALEETYKYFSVQVKDELDWSPNTEARSGCWTLSRLTFPTPIRRSHHILAREKVVLRVVLEAGDKQEHIITTTSPGRAARHGPPPRRSAAWTPL</sequence>
<evidence type="ECO:0000313" key="2">
    <source>
        <dbReference type="EMBL" id="TNN75903.1"/>
    </source>
</evidence>
<accession>A0A4Z2IFL5</accession>
<reference evidence="2 3" key="1">
    <citation type="submission" date="2019-03" db="EMBL/GenBank/DDBJ databases">
        <title>First draft genome of Liparis tanakae, snailfish: a comprehensive survey of snailfish specific genes.</title>
        <authorList>
            <person name="Kim W."/>
            <person name="Song I."/>
            <person name="Jeong J.-H."/>
            <person name="Kim D."/>
            <person name="Kim S."/>
            <person name="Ryu S."/>
            <person name="Song J.Y."/>
            <person name="Lee S.K."/>
        </authorList>
    </citation>
    <scope>NUCLEOTIDE SEQUENCE [LARGE SCALE GENOMIC DNA]</scope>
    <source>
        <tissue evidence="2">Muscle</tissue>
    </source>
</reference>
<dbReference type="EMBL" id="SRLO01000098">
    <property type="protein sequence ID" value="TNN75903.1"/>
    <property type="molecule type" value="Genomic_DNA"/>
</dbReference>
<evidence type="ECO:0000256" key="1">
    <source>
        <dbReference type="SAM" id="MobiDB-lite"/>
    </source>
</evidence>
<dbReference type="Proteomes" id="UP000314294">
    <property type="component" value="Unassembled WGS sequence"/>
</dbReference>
<evidence type="ECO:0000313" key="3">
    <source>
        <dbReference type="Proteomes" id="UP000314294"/>
    </source>
</evidence>
<dbReference type="AlphaFoldDB" id="A0A4Z2IFL5"/>
<comment type="caution">
    <text evidence="2">The sequence shown here is derived from an EMBL/GenBank/DDBJ whole genome shotgun (WGS) entry which is preliminary data.</text>
</comment>
<organism evidence="2 3">
    <name type="scientific">Liparis tanakae</name>
    <name type="common">Tanaka's snailfish</name>
    <dbReference type="NCBI Taxonomy" id="230148"/>
    <lineage>
        <taxon>Eukaryota</taxon>
        <taxon>Metazoa</taxon>
        <taxon>Chordata</taxon>
        <taxon>Craniata</taxon>
        <taxon>Vertebrata</taxon>
        <taxon>Euteleostomi</taxon>
        <taxon>Actinopterygii</taxon>
        <taxon>Neopterygii</taxon>
        <taxon>Teleostei</taxon>
        <taxon>Neoteleostei</taxon>
        <taxon>Acanthomorphata</taxon>
        <taxon>Eupercaria</taxon>
        <taxon>Perciformes</taxon>
        <taxon>Cottioidei</taxon>
        <taxon>Cottales</taxon>
        <taxon>Liparidae</taxon>
        <taxon>Liparis</taxon>
    </lineage>
</organism>
<gene>
    <name evidence="2" type="ORF">EYF80_013873</name>
</gene>